<reference evidence="1" key="1">
    <citation type="submission" date="2023-07" db="EMBL/GenBank/DDBJ databases">
        <title>Two novel species in the genus Flavivirga.</title>
        <authorList>
            <person name="Kwon K."/>
        </authorList>
    </citation>
    <scope>NUCLEOTIDE SEQUENCE</scope>
    <source>
        <strain evidence="1">KCTC 52353</strain>
    </source>
</reference>
<keyword evidence="2" id="KW-1185">Reference proteome</keyword>
<comment type="caution">
    <text evidence="1">The sequence shown here is derived from an EMBL/GenBank/DDBJ whole genome shotgun (WGS) entry which is preliminary data.</text>
</comment>
<evidence type="ECO:0000313" key="2">
    <source>
        <dbReference type="Proteomes" id="UP001176883"/>
    </source>
</evidence>
<dbReference type="PROSITE" id="PS51257">
    <property type="entry name" value="PROKAR_LIPOPROTEIN"/>
    <property type="match status" value="1"/>
</dbReference>
<gene>
    <name evidence="1" type="ORF">Q4Q35_04200</name>
</gene>
<protein>
    <recommendedName>
        <fullName evidence="3">Gliding motility lipoprotein GldD</fullName>
    </recommendedName>
</protein>
<dbReference type="Proteomes" id="UP001176883">
    <property type="component" value="Unassembled WGS sequence"/>
</dbReference>
<dbReference type="EMBL" id="JAUOEK010000056">
    <property type="protein sequence ID" value="MDO5969001.1"/>
    <property type="molecule type" value="Genomic_DNA"/>
</dbReference>
<proteinExistence type="predicted"/>
<evidence type="ECO:0000313" key="1">
    <source>
        <dbReference type="EMBL" id="MDO5969001.1"/>
    </source>
</evidence>
<organism evidence="1 2">
    <name type="scientific">Flavivirga aquimarina</name>
    <dbReference type="NCBI Taxonomy" id="2027862"/>
    <lineage>
        <taxon>Bacteria</taxon>
        <taxon>Pseudomonadati</taxon>
        <taxon>Bacteroidota</taxon>
        <taxon>Flavobacteriia</taxon>
        <taxon>Flavobacteriales</taxon>
        <taxon>Flavobacteriaceae</taxon>
        <taxon>Flavivirga</taxon>
    </lineage>
</organism>
<evidence type="ECO:0008006" key="3">
    <source>
        <dbReference type="Google" id="ProtNLM"/>
    </source>
</evidence>
<accession>A0ABT8W7D1</accession>
<name>A0ABT8W7D1_9FLAO</name>
<dbReference type="RefSeq" id="WP_303276689.1">
    <property type="nucleotide sequence ID" value="NZ_JAUOEK010000056.1"/>
</dbReference>
<sequence>MKLLTRSIPSISFMLLLILSITISCNKPSKTKKQSEYKIYNFEQQGWKSKRITHFINDINYTATEVPIQYYLLKNNQSNYDKVDSLYQLNAKERIIEIEFQHTNEADLLLEDYTDKTYEEAVKYMAFAIKKDFTVVTSSNDTIQCSGVNFERNYKVAPFKRVLLYFNNINPKDQIKLIYQDHLFRNGILKFNFNQTPLKL</sequence>